<name>A0ABT3RPQ5_9BACT</name>
<feature type="transmembrane region" description="Helical" evidence="1">
    <location>
        <begin position="106"/>
        <end position="125"/>
    </location>
</feature>
<proteinExistence type="predicted"/>
<keyword evidence="4" id="KW-1185">Reference proteome</keyword>
<sequence>MKGFITMSRNNFVELFHFLMYPDHKIQSDLIAKSKIKCILNLFLIKILLFGAIISLIKSFIIDIDLYRTAVLKSAFSYQQRILLMGMLLPIIEELGFRLYLIFKPVYLAISGGFLFYYLSSSYIFSVGYLDVSNDTFILRIGLSCLVLGIIYLLGTIFNNQLSSFWKVNFRWIFYFSILLFGLLHIVNFNIPPLYYLLAPIFTFSQLIAGFLYGFVRVKYGFLYALFFHMINNLFGVLISGG</sequence>
<feature type="transmembrane region" description="Helical" evidence="1">
    <location>
        <begin position="170"/>
        <end position="188"/>
    </location>
</feature>
<reference evidence="3 4" key="1">
    <citation type="submission" date="2022-11" db="EMBL/GenBank/DDBJ databases">
        <title>The characterization of three novel Bacteroidetes species and genomic analysis of their roles in tidal elemental geochemical cycles.</title>
        <authorList>
            <person name="Ma K."/>
        </authorList>
    </citation>
    <scope>NUCLEOTIDE SEQUENCE [LARGE SCALE GENOMIC DNA]</scope>
    <source>
        <strain evidence="3 4">M17</strain>
    </source>
</reference>
<gene>
    <name evidence="3" type="ORF">OO013_05570</name>
</gene>
<feature type="transmembrane region" description="Helical" evidence="1">
    <location>
        <begin position="82"/>
        <end position="101"/>
    </location>
</feature>
<dbReference type="Proteomes" id="UP001209885">
    <property type="component" value="Unassembled WGS sequence"/>
</dbReference>
<comment type="caution">
    <text evidence="3">The sequence shown here is derived from an EMBL/GenBank/DDBJ whole genome shotgun (WGS) entry which is preliminary data.</text>
</comment>
<feature type="transmembrane region" description="Helical" evidence="1">
    <location>
        <begin position="194"/>
        <end position="215"/>
    </location>
</feature>
<feature type="domain" description="CAAX prenyl protease 2/Lysostaphin resistance protein A-like" evidence="2">
    <location>
        <begin position="82"/>
        <end position="235"/>
    </location>
</feature>
<dbReference type="InterPro" id="IPR003675">
    <property type="entry name" value="Rce1/LyrA-like_dom"/>
</dbReference>
<organism evidence="3 4">
    <name type="scientific">Mangrovivirga halotolerans</name>
    <dbReference type="NCBI Taxonomy" id="2993936"/>
    <lineage>
        <taxon>Bacteria</taxon>
        <taxon>Pseudomonadati</taxon>
        <taxon>Bacteroidota</taxon>
        <taxon>Cytophagia</taxon>
        <taxon>Cytophagales</taxon>
        <taxon>Mangrovivirgaceae</taxon>
        <taxon>Mangrovivirga</taxon>
    </lineage>
</organism>
<dbReference type="Pfam" id="PF02517">
    <property type="entry name" value="Rce1-like"/>
    <property type="match status" value="1"/>
</dbReference>
<dbReference type="EC" id="3.4.-.-" evidence="3"/>
<feature type="transmembrane region" description="Helical" evidence="1">
    <location>
        <begin position="222"/>
        <end position="241"/>
    </location>
</feature>
<evidence type="ECO:0000256" key="1">
    <source>
        <dbReference type="SAM" id="Phobius"/>
    </source>
</evidence>
<keyword evidence="1" id="KW-1133">Transmembrane helix</keyword>
<evidence type="ECO:0000313" key="3">
    <source>
        <dbReference type="EMBL" id="MCX2743323.1"/>
    </source>
</evidence>
<evidence type="ECO:0000259" key="2">
    <source>
        <dbReference type="Pfam" id="PF02517"/>
    </source>
</evidence>
<feature type="transmembrane region" description="Helical" evidence="1">
    <location>
        <begin position="38"/>
        <end position="62"/>
    </location>
</feature>
<keyword evidence="1" id="KW-0472">Membrane</keyword>
<keyword evidence="3" id="KW-0645">Protease</keyword>
<dbReference type="GO" id="GO:0008233">
    <property type="term" value="F:peptidase activity"/>
    <property type="evidence" value="ECO:0007669"/>
    <property type="project" value="UniProtKB-KW"/>
</dbReference>
<protein>
    <submittedName>
        <fullName evidence="3">CPBP family glutamic-type intramembrane protease</fullName>
        <ecNumber evidence="3">3.4.-.-</ecNumber>
    </submittedName>
</protein>
<keyword evidence="1" id="KW-0812">Transmembrane</keyword>
<feature type="transmembrane region" description="Helical" evidence="1">
    <location>
        <begin position="137"/>
        <end position="158"/>
    </location>
</feature>
<dbReference type="RefSeq" id="WP_266055699.1">
    <property type="nucleotide sequence ID" value="NZ_JAPFQN010000003.1"/>
</dbReference>
<dbReference type="EMBL" id="JAPFQN010000003">
    <property type="protein sequence ID" value="MCX2743323.1"/>
    <property type="molecule type" value="Genomic_DNA"/>
</dbReference>
<evidence type="ECO:0000313" key="4">
    <source>
        <dbReference type="Proteomes" id="UP001209885"/>
    </source>
</evidence>
<dbReference type="GO" id="GO:0006508">
    <property type="term" value="P:proteolysis"/>
    <property type="evidence" value="ECO:0007669"/>
    <property type="project" value="UniProtKB-KW"/>
</dbReference>
<keyword evidence="3" id="KW-0378">Hydrolase</keyword>
<accession>A0ABT3RPQ5</accession>